<organism evidence="2 3">
    <name type="scientific">Morchella conica CCBAS932</name>
    <dbReference type="NCBI Taxonomy" id="1392247"/>
    <lineage>
        <taxon>Eukaryota</taxon>
        <taxon>Fungi</taxon>
        <taxon>Dikarya</taxon>
        <taxon>Ascomycota</taxon>
        <taxon>Pezizomycotina</taxon>
        <taxon>Pezizomycetes</taxon>
        <taxon>Pezizales</taxon>
        <taxon>Morchellaceae</taxon>
        <taxon>Morchella</taxon>
    </lineage>
</organism>
<keyword evidence="1" id="KW-0472">Membrane</keyword>
<gene>
    <name evidence="2" type="ORF">P167DRAFT_325576</name>
</gene>
<evidence type="ECO:0000256" key="1">
    <source>
        <dbReference type="SAM" id="Phobius"/>
    </source>
</evidence>
<evidence type="ECO:0000313" key="3">
    <source>
        <dbReference type="Proteomes" id="UP000277580"/>
    </source>
</evidence>
<dbReference type="Proteomes" id="UP000277580">
    <property type="component" value="Unassembled WGS sequence"/>
</dbReference>
<keyword evidence="3" id="KW-1185">Reference proteome</keyword>
<keyword evidence="1" id="KW-0812">Transmembrane</keyword>
<keyword evidence="1" id="KW-1133">Transmembrane helix</keyword>
<sequence>MKSDGRRCGDACCGEPAFPISVPSETRTLVKTLWRMFRRRIDQRSLIFGFSHACIVVLLESFASDGFRCLGMVPIYFQCEKGRLESNIKREYLLRMWLNCSSNGLRRRHVPASIEIIGAVVLALCLIGDSPGDFCVLKTLQWITITH</sequence>
<dbReference type="EMBL" id="ML119155">
    <property type="protein sequence ID" value="RPB09156.1"/>
    <property type="molecule type" value="Genomic_DNA"/>
</dbReference>
<reference evidence="2 3" key="1">
    <citation type="journal article" date="2018" name="Nat. Ecol. Evol.">
        <title>Pezizomycetes genomes reveal the molecular basis of ectomycorrhizal truffle lifestyle.</title>
        <authorList>
            <person name="Murat C."/>
            <person name="Payen T."/>
            <person name="Noel B."/>
            <person name="Kuo A."/>
            <person name="Morin E."/>
            <person name="Chen J."/>
            <person name="Kohler A."/>
            <person name="Krizsan K."/>
            <person name="Balestrini R."/>
            <person name="Da Silva C."/>
            <person name="Montanini B."/>
            <person name="Hainaut M."/>
            <person name="Levati E."/>
            <person name="Barry K.W."/>
            <person name="Belfiori B."/>
            <person name="Cichocki N."/>
            <person name="Clum A."/>
            <person name="Dockter R.B."/>
            <person name="Fauchery L."/>
            <person name="Guy J."/>
            <person name="Iotti M."/>
            <person name="Le Tacon F."/>
            <person name="Lindquist E.A."/>
            <person name="Lipzen A."/>
            <person name="Malagnac F."/>
            <person name="Mello A."/>
            <person name="Molinier V."/>
            <person name="Miyauchi S."/>
            <person name="Poulain J."/>
            <person name="Riccioni C."/>
            <person name="Rubini A."/>
            <person name="Sitrit Y."/>
            <person name="Splivallo R."/>
            <person name="Traeger S."/>
            <person name="Wang M."/>
            <person name="Zifcakova L."/>
            <person name="Wipf D."/>
            <person name="Zambonelli A."/>
            <person name="Paolocci F."/>
            <person name="Nowrousian M."/>
            <person name="Ottonello S."/>
            <person name="Baldrian P."/>
            <person name="Spatafora J.W."/>
            <person name="Henrissat B."/>
            <person name="Nagy L.G."/>
            <person name="Aury J.M."/>
            <person name="Wincker P."/>
            <person name="Grigoriev I.V."/>
            <person name="Bonfante P."/>
            <person name="Martin F.M."/>
        </authorList>
    </citation>
    <scope>NUCLEOTIDE SEQUENCE [LARGE SCALE GENOMIC DNA]</scope>
    <source>
        <strain evidence="2 3">CCBAS932</strain>
    </source>
</reference>
<accession>A0A3N4KF24</accession>
<proteinExistence type="predicted"/>
<name>A0A3N4KF24_9PEZI</name>
<dbReference type="InParanoid" id="A0A3N4KF24"/>
<dbReference type="AlphaFoldDB" id="A0A3N4KF24"/>
<feature type="transmembrane region" description="Helical" evidence="1">
    <location>
        <begin position="45"/>
        <end position="63"/>
    </location>
</feature>
<evidence type="ECO:0000313" key="2">
    <source>
        <dbReference type="EMBL" id="RPB09156.1"/>
    </source>
</evidence>
<protein>
    <submittedName>
        <fullName evidence="2">Uncharacterized protein</fullName>
    </submittedName>
</protein>